<reference evidence="2" key="1">
    <citation type="submission" date="2021-02" db="EMBL/GenBank/DDBJ databases">
        <authorList>
            <person name="Nowell W R."/>
        </authorList>
    </citation>
    <scope>NUCLEOTIDE SEQUENCE</scope>
</reference>
<evidence type="ECO:0008006" key="4">
    <source>
        <dbReference type="Google" id="ProtNLM"/>
    </source>
</evidence>
<organism evidence="2 3">
    <name type="scientific">Rotaria sordida</name>
    <dbReference type="NCBI Taxonomy" id="392033"/>
    <lineage>
        <taxon>Eukaryota</taxon>
        <taxon>Metazoa</taxon>
        <taxon>Spiralia</taxon>
        <taxon>Gnathifera</taxon>
        <taxon>Rotifera</taxon>
        <taxon>Eurotatoria</taxon>
        <taxon>Bdelloidea</taxon>
        <taxon>Philodinida</taxon>
        <taxon>Philodinidae</taxon>
        <taxon>Rotaria</taxon>
    </lineage>
</organism>
<evidence type="ECO:0000313" key="2">
    <source>
        <dbReference type="EMBL" id="CAF3635509.1"/>
    </source>
</evidence>
<feature type="compositionally biased region" description="Basic and acidic residues" evidence="1">
    <location>
        <begin position="535"/>
        <end position="545"/>
    </location>
</feature>
<protein>
    <recommendedName>
        <fullName evidence="4">Transposase</fullName>
    </recommendedName>
</protein>
<gene>
    <name evidence="2" type="ORF">FNK824_LOCUS5151</name>
</gene>
<dbReference type="EMBL" id="CAJOBE010000402">
    <property type="protein sequence ID" value="CAF3635509.1"/>
    <property type="molecule type" value="Genomic_DNA"/>
</dbReference>
<evidence type="ECO:0000256" key="1">
    <source>
        <dbReference type="SAM" id="MobiDB-lite"/>
    </source>
</evidence>
<name>A0A818QB02_9BILA</name>
<evidence type="ECO:0000313" key="3">
    <source>
        <dbReference type="Proteomes" id="UP000663874"/>
    </source>
</evidence>
<dbReference type="Proteomes" id="UP000663874">
    <property type="component" value="Unassembled WGS sequence"/>
</dbReference>
<feature type="region of interest" description="Disordered" evidence="1">
    <location>
        <begin position="530"/>
        <end position="551"/>
    </location>
</feature>
<comment type="caution">
    <text evidence="2">The sequence shown here is derived from an EMBL/GenBank/DDBJ whole genome shotgun (WGS) entry which is preliminary data.</text>
</comment>
<proteinExistence type="predicted"/>
<dbReference type="AlphaFoldDB" id="A0A818QB02"/>
<sequence>MLLALWHSPVSPPGNTLLHDVIKQVINLRNDGLYVNVGPTEINQFLYNNKEIVNHICIRKFNIDVRLVVADLPARAKITFLNGHAGYYACGNCLLEGSQCLRHRHILYTWSDYSQTQPHIRTQENIDSCAAYAELSGKKSYGVHQSSPLSQIISIPHQCVYDYFHLVYEGYMVMLLKEWKLLLKQVNIHYIDNLLNDVRYPHSFHRKPKDFNSFTQWKAGDLRTFFLYLALPLIIRLQPALSNKIVYHFSLLLISVRTLRHFRRRHEINNMKKFIYEYLKIFPSIYGRCRELLSTHILVHLPEQLFDMYASNYYSQKQNILSRKQYQSSQMSTYHSRVTTNDTVYDDECDDDDCSQNIGSTISQRSSTQQEYNSRHHLTGTRFSDSPIVSPSIKRKHNEISTGEALILEKLDYLTEQLTVLTENNGQKLAAVTTFPSPEQFSPVDYKGQNLFEDFDMNYTPTMFLCKLVRRLYTTEEIEKRVVHDDRMTAIKKAVRIAYYPDEQVKFNLFWGTEAHLSLQGQRRAQKFRTRKRERVNGNHLDNHSIENNNI</sequence>
<accession>A0A818QB02</accession>